<feature type="compositionally biased region" description="Polar residues" evidence="6">
    <location>
        <begin position="223"/>
        <end position="236"/>
    </location>
</feature>
<sequence length="466" mass="53580">MSRKQEFICGLSHKVTIAVLPRLNIEELFFELNRRKVEKEKSIKDRLVSILRDVMLEEYRQWDRRSQVSSPGETTIFRQNHETATMQENVPINYTETLLPKTISPDASQHSSGPDNVLKKENDTSNEMLMHTNLKELHVDADQAHLTVPQQDQLCIMPSPSSPTLPPCDAPLIQSNNTADSRIKEEDFAMTTEGEVGKPCHDEYNIDTSKFSTQKLNTLNSMNTSYSETPLESNTPVEEAPSARCYLPPDNGDVPLENGCHMFEDDQIKQTSQASNHDATEDYTDDRETADSGLEHSGEESNEQSSEEKPFAHSFSKNIYRRRHKEEMPFMCGECGYRASSKHRLVGHMRTHTGEKPFKCNQCNYKTSFKGNLVQHIKRHTDAEPYRCELCDYQAYQKFLIDRHVMCHSGVKPYKCEECDYKTAQKGNLTRHKRQHTGERPYSCQRCDYKAGDRSNLAKHIKNKHH</sequence>
<feature type="domain" description="C2H2-type" evidence="7">
    <location>
        <begin position="414"/>
        <end position="441"/>
    </location>
</feature>
<dbReference type="SUPFAM" id="SSF57667">
    <property type="entry name" value="beta-beta-alpha zinc fingers"/>
    <property type="match status" value="3"/>
</dbReference>
<evidence type="ECO:0000256" key="6">
    <source>
        <dbReference type="SAM" id="MobiDB-lite"/>
    </source>
</evidence>
<evidence type="ECO:0000256" key="5">
    <source>
        <dbReference type="PROSITE-ProRule" id="PRU00042"/>
    </source>
</evidence>
<evidence type="ECO:0000256" key="3">
    <source>
        <dbReference type="ARBA" id="ARBA00022771"/>
    </source>
</evidence>
<feature type="region of interest" description="Disordered" evidence="6">
    <location>
        <begin position="223"/>
        <end position="251"/>
    </location>
</feature>
<keyword evidence="1" id="KW-0479">Metal-binding</keyword>
<dbReference type="FunFam" id="3.30.160.60:FF:002068">
    <property type="entry name" value="LD31554p"/>
    <property type="match status" value="1"/>
</dbReference>
<keyword evidence="3 5" id="KW-0863">Zinc-finger</keyword>
<protein>
    <submittedName>
        <fullName evidence="9 10">RE1-silencing transcription factor-like isoform X2</fullName>
    </submittedName>
</protein>
<feature type="region of interest" description="Disordered" evidence="6">
    <location>
        <begin position="270"/>
        <end position="318"/>
    </location>
</feature>
<dbReference type="PROSITE" id="PS50157">
    <property type="entry name" value="ZINC_FINGER_C2H2_2"/>
    <property type="match status" value="5"/>
</dbReference>
<dbReference type="Gene3D" id="3.30.160.60">
    <property type="entry name" value="Classic Zinc Finger"/>
    <property type="match status" value="5"/>
</dbReference>
<dbReference type="SMART" id="SM00355">
    <property type="entry name" value="ZnF_C2H2"/>
    <property type="match status" value="5"/>
</dbReference>
<dbReference type="GeneID" id="118406372"/>
<evidence type="ECO:0000256" key="4">
    <source>
        <dbReference type="ARBA" id="ARBA00022833"/>
    </source>
</evidence>
<feature type="domain" description="C2H2-type" evidence="7">
    <location>
        <begin position="358"/>
        <end position="385"/>
    </location>
</feature>
<dbReference type="PANTHER" id="PTHR24403">
    <property type="entry name" value="ZINC FINGER PROTEIN"/>
    <property type="match status" value="1"/>
</dbReference>
<dbReference type="FunFam" id="3.30.160.60:FF:002319">
    <property type="entry name" value="Uncharacterized protein"/>
    <property type="match status" value="1"/>
</dbReference>
<evidence type="ECO:0000313" key="10">
    <source>
        <dbReference type="RefSeq" id="XP_035662238.1"/>
    </source>
</evidence>
<feature type="domain" description="C2H2-type" evidence="7">
    <location>
        <begin position="442"/>
        <end position="466"/>
    </location>
</feature>
<evidence type="ECO:0000313" key="9">
    <source>
        <dbReference type="RefSeq" id="XP_035662237.1"/>
    </source>
</evidence>
<gene>
    <name evidence="9 10" type="primary">LOC118406372</name>
</gene>
<dbReference type="GO" id="GO:0008270">
    <property type="term" value="F:zinc ion binding"/>
    <property type="evidence" value="ECO:0007669"/>
    <property type="project" value="UniProtKB-KW"/>
</dbReference>
<dbReference type="OrthoDB" id="8922241at2759"/>
<dbReference type="FunFam" id="3.30.160.60:FF:002086">
    <property type="entry name" value="Uncharacterized protein"/>
    <property type="match status" value="1"/>
</dbReference>
<dbReference type="Pfam" id="PF13909">
    <property type="entry name" value="zf-H2C2_5"/>
    <property type="match status" value="2"/>
</dbReference>
<evidence type="ECO:0000259" key="7">
    <source>
        <dbReference type="PROSITE" id="PS50157"/>
    </source>
</evidence>
<feature type="compositionally biased region" description="Basic and acidic residues" evidence="6">
    <location>
        <begin position="286"/>
        <end position="299"/>
    </location>
</feature>
<dbReference type="RefSeq" id="XP_035662238.1">
    <property type="nucleotide sequence ID" value="XM_035806345.1"/>
</dbReference>
<reference evidence="9 10" key="2">
    <citation type="submission" date="2025-04" db="UniProtKB">
        <authorList>
            <consortium name="RefSeq"/>
        </authorList>
    </citation>
    <scope>IDENTIFICATION</scope>
    <source>
        <strain evidence="9 10">S238N-H82</strain>
        <tissue evidence="9 10">Testes</tissue>
    </source>
</reference>
<dbReference type="PANTHER" id="PTHR24403:SF109">
    <property type="entry name" value="ZINC FINGER PROTEIN 845-LIKE"/>
    <property type="match status" value="1"/>
</dbReference>
<evidence type="ECO:0000256" key="2">
    <source>
        <dbReference type="ARBA" id="ARBA00022737"/>
    </source>
</evidence>
<dbReference type="RefSeq" id="XP_035662237.1">
    <property type="nucleotide sequence ID" value="XM_035806344.1"/>
</dbReference>
<dbReference type="Proteomes" id="UP000001554">
    <property type="component" value="Chromosome 19"/>
</dbReference>
<name>A0A9J7HRR1_BRAFL</name>
<keyword evidence="2" id="KW-0677">Repeat</keyword>
<evidence type="ECO:0000256" key="1">
    <source>
        <dbReference type="ARBA" id="ARBA00022723"/>
    </source>
</evidence>
<dbReference type="InterPro" id="IPR013087">
    <property type="entry name" value="Znf_C2H2_type"/>
</dbReference>
<proteinExistence type="predicted"/>
<accession>A0A9J7HRR1</accession>
<dbReference type="InterPro" id="IPR050688">
    <property type="entry name" value="Zinc_finger/UBP_domain"/>
</dbReference>
<keyword evidence="8" id="KW-1185">Reference proteome</keyword>
<organism evidence="8 9">
    <name type="scientific">Branchiostoma floridae</name>
    <name type="common">Florida lancelet</name>
    <name type="synonym">Amphioxus</name>
    <dbReference type="NCBI Taxonomy" id="7739"/>
    <lineage>
        <taxon>Eukaryota</taxon>
        <taxon>Metazoa</taxon>
        <taxon>Chordata</taxon>
        <taxon>Cephalochordata</taxon>
        <taxon>Leptocardii</taxon>
        <taxon>Amphioxiformes</taxon>
        <taxon>Branchiostomatidae</taxon>
        <taxon>Branchiostoma</taxon>
    </lineage>
</organism>
<reference evidence="8" key="1">
    <citation type="journal article" date="2020" name="Nat. Ecol. Evol.">
        <title>Deeply conserved synteny resolves early events in vertebrate evolution.</title>
        <authorList>
            <person name="Simakov O."/>
            <person name="Marletaz F."/>
            <person name="Yue J.X."/>
            <person name="O'Connell B."/>
            <person name="Jenkins J."/>
            <person name="Brandt A."/>
            <person name="Calef R."/>
            <person name="Tung C.H."/>
            <person name="Huang T.K."/>
            <person name="Schmutz J."/>
            <person name="Satoh N."/>
            <person name="Yu J.K."/>
            <person name="Putnam N.H."/>
            <person name="Green R.E."/>
            <person name="Rokhsar D.S."/>
        </authorList>
    </citation>
    <scope>NUCLEOTIDE SEQUENCE [LARGE SCALE GENOMIC DNA]</scope>
    <source>
        <strain evidence="8">S238N-H82</strain>
    </source>
</reference>
<dbReference type="InterPro" id="IPR036236">
    <property type="entry name" value="Znf_C2H2_sf"/>
</dbReference>
<keyword evidence="4" id="KW-0862">Zinc</keyword>
<dbReference type="AlphaFoldDB" id="A0A9J7HRR1"/>
<dbReference type="OMA" id="NQRQPHE"/>
<feature type="domain" description="C2H2-type" evidence="7">
    <location>
        <begin position="330"/>
        <end position="357"/>
    </location>
</feature>
<feature type="domain" description="C2H2-type" evidence="7">
    <location>
        <begin position="386"/>
        <end position="413"/>
    </location>
</feature>
<evidence type="ECO:0000313" key="8">
    <source>
        <dbReference type="Proteomes" id="UP000001554"/>
    </source>
</evidence>
<dbReference type="FunFam" id="3.30.160.60:FF:003711">
    <property type="match status" value="1"/>
</dbReference>